<dbReference type="Gene3D" id="1.20.1260.20">
    <property type="entry name" value="PPE superfamily"/>
    <property type="match status" value="1"/>
</dbReference>
<protein>
    <submittedName>
        <fullName evidence="4">PPE family protein</fullName>
    </submittedName>
</protein>
<dbReference type="RefSeq" id="WP_010693962.1">
    <property type="nucleotide sequence ID" value="NZ_CP061007.1"/>
</dbReference>
<name>A0A2N3XV17_SACSN</name>
<keyword evidence="5" id="KW-1185">Reference proteome</keyword>
<feature type="region of interest" description="Disordered" evidence="2">
    <location>
        <begin position="219"/>
        <end position="344"/>
    </location>
</feature>
<feature type="domain" description="PPE" evidence="3">
    <location>
        <begin position="90"/>
        <end position="171"/>
    </location>
</feature>
<dbReference type="InterPro" id="IPR038332">
    <property type="entry name" value="PPE_sf"/>
</dbReference>
<accession>A0A2N3XV17</accession>
<feature type="compositionally biased region" description="Gly residues" evidence="2">
    <location>
        <begin position="251"/>
        <end position="295"/>
    </location>
</feature>
<feature type="compositionally biased region" description="Gly residues" evidence="2">
    <location>
        <begin position="329"/>
        <end position="344"/>
    </location>
</feature>
<organism evidence="4 5">
    <name type="scientific">Saccharopolyspora spinosa</name>
    <dbReference type="NCBI Taxonomy" id="60894"/>
    <lineage>
        <taxon>Bacteria</taxon>
        <taxon>Bacillati</taxon>
        <taxon>Actinomycetota</taxon>
        <taxon>Actinomycetes</taxon>
        <taxon>Pseudonocardiales</taxon>
        <taxon>Pseudonocardiaceae</taxon>
        <taxon>Saccharopolyspora</taxon>
    </lineage>
</organism>
<dbReference type="Pfam" id="PF00823">
    <property type="entry name" value="PPE"/>
    <property type="match status" value="1"/>
</dbReference>
<sequence length="452" mass="44329">MGLLSTLDNAGSRVFGWESAAEEDRKKHGEEASRVAQQQQAQLAQQNSGLNVASYDSPAITQCLNWSGFSHGQIYKTNQESIDQGKVGEVAEAWKKLATGLRERGNNYATDLAKIVDGGWEGEAASNAREVGKPASDWMKASADAFEMTGNNLHAAGEAAGQASKMVEKPKGFSWGEAASASIPFGIAGGGINALSQMEEQEQAEKAAQETMARVYSPTLTQVDAKMPQYKGPDGNTKEPPPVPPPPPTEWGGGGPGNPGGGPGGGMPGGGTGKLPGGGIGTGIPGGDIPGGGRPVGAYDPNNVGSGIPGGGYTTPSGTGSQWADRPGFPGGGGTGLPGGGMPGGGGAGGGVGAGMVGGMAGGLGAGAGAGGMGAGGRAGVGGLGSGAGAGAGAAGARGAGAGRGAMGGMGGAGQRGKGGEDEEHERPSWLEEQDDIWMNDMPRTAPPVLGE</sequence>
<evidence type="ECO:0000259" key="3">
    <source>
        <dbReference type="Pfam" id="PF00823"/>
    </source>
</evidence>
<evidence type="ECO:0000256" key="2">
    <source>
        <dbReference type="SAM" id="MobiDB-lite"/>
    </source>
</evidence>
<feature type="compositionally biased region" description="Gly residues" evidence="2">
    <location>
        <begin position="388"/>
        <end position="417"/>
    </location>
</feature>
<reference evidence="4" key="1">
    <citation type="submission" date="2017-12" db="EMBL/GenBank/DDBJ databases">
        <title>Sequencing the genomes of 1000 Actinobacteria strains.</title>
        <authorList>
            <person name="Klenk H.-P."/>
        </authorList>
    </citation>
    <scope>NUCLEOTIDE SEQUENCE [LARGE SCALE GENOMIC DNA]</scope>
    <source>
        <strain evidence="4">DSM 44228</strain>
    </source>
</reference>
<comment type="caution">
    <text evidence="4">The sequence shown here is derived from an EMBL/GenBank/DDBJ whole genome shotgun (WGS) entry which is preliminary data.</text>
</comment>
<evidence type="ECO:0000256" key="1">
    <source>
        <dbReference type="ARBA" id="ARBA00010652"/>
    </source>
</evidence>
<feature type="region of interest" description="Disordered" evidence="2">
    <location>
        <begin position="388"/>
        <end position="452"/>
    </location>
</feature>
<comment type="similarity">
    <text evidence="1">Belongs to the mycobacterial PPE family.</text>
</comment>
<dbReference type="Proteomes" id="UP000233786">
    <property type="component" value="Unassembled WGS sequence"/>
</dbReference>
<feature type="compositionally biased region" description="Pro residues" evidence="2">
    <location>
        <begin position="239"/>
        <end position="249"/>
    </location>
</feature>
<dbReference type="SUPFAM" id="SSF140459">
    <property type="entry name" value="PE/PPE dimer-like"/>
    <property type="match status" value="1"/>
</dbReference>
<proteinExistence type="inferred from homology"/>
<gene>
    <name evidence="4" type="ORF">A8926_2149</name>
</gene>
<dbReference type="EMBL" id="PJNB01000001">
    <property type="protein sequence ID" value="PKW14528.1"/>
    <property type="molecule type" value="Genomic_DNA"/>
</dbReference>
<evidence type="ECO:0000313" key="5">
    <source>
        <dbReference type="Proteomes" id="UP000233786"/>
    </source>
</evidence>
<dbReference type="OrthoDB" id="3681508at2"/>
<dbReference type="AlphaFoldDB" id="A0A2N3XV17"/>
<dbReference type="InterPro" id="IPR000030">
    <property type="entry name" value="PPE_dom"/>
</dbReference>
<evidence type="ECO:0000313" key="4">
    <source>
        <dbReference type="EMBL" id="PKW14528.1"/>
    </source>
</evidence>
<dbReference type="STRING" id="994479.GCA_000194155_01933"/>